<dbReference type="Pfam" id="PF06330">
    <property type="entry name" value="TRI5"/>
    <property type="match status" value="1"/>
</dbReference>
<keyword evidence="2" id="KW-0456">Lyase</keyword>
<dbReference type="InterPro" id="IPR008949">
    <property type="entry name" value="Isoprenoid_synthase_dom_sf"/>
</dbReference>
<dbReference type="OrthoDB" id="2998174at2759"/>
<dbReference type="EMBL" id="JH930474">
    <property type="protein sequence ID" value="EKM53546.1"/>
    <property type="molecule type" value="Genomic_DNA"/>
</dbReference>
<proteinExistence type="inferred from homology"/>
<keyword evidence="4" id="KW-1185">Reference proteome</keyword>
<gene>
    <name evidence="3" type="ORF">PHACADRAFT_125341</name>
</gene>
<evidence type="ECO:0000313" key="3">
    <source>
        <dbReference type="EMBL" id="EKM53546.1"/>
    </source>
</evidence>
<dbReference type="SUPFAM" id="SSF48576">
    <property type="entry name" value="Terpenoid synthases"/>
    <property type="match status" value="1"/>
</dbReference>
<sequence length="264" mass="30143">MSWDVGNIPARRLERHIISGIQLGTIGYGHTHFDTQIQIALYTVLGLCVDDYEVDNAALSEFVQRLQSGRPQLHPVLDLFADNLRHMTDFFNLYSATTVVTDTINFVNCTLFERHLEDMRLCPSASQYPLYKRARNGLGEVFAAFIWDKFSFPDVSTHIQAIPHAFPSLMHLTLSDILSFYKEELAGDTKNFIHDRARVTGKDTRTVVVELLEDVVAAVHRVREILEGEKEREAWERFLSGYIAFHLLTPRYQLATLVEGAQTD</sequence>
<dbReference type="RefSeq" id="XP_007398233.1">
    <property type="nucleotide sequence ID" value="XM_007398171.1"/>
</dbReference>
<protein>
    <recommendedName>
        <fullName evidence="5">Terpenoid synthase</fullName>
    </recommendedName>
</protein>
<evidence type="ECO:0000256" key="2">
    <source>
        <dbReference type="ARBA" id="ARBA00023239"/>
    </source>
</evidence>
<accession>K5UU72</accession>
<dbReference type="InterPro" id="IPR024652">
    <property type="entry name" value="Trichodiene_synth"/>
</dbReference>
<evidence type="ECO:0000256" key="1">
    <source>
        <dbReference type="ARBA" id="ARBA00007946"/>
    </source>
</evidence>
<dbReference type="Proteomes" id="UP000008370">
    <property type="component" value="Unassembled WGS sequence"/>
</dbReference>
<comment type="similarity">
    <text evidence="1">Belongs to the trichodiene synthase family.</text>
</comment>
<dbReference type="KEGG" id="pco:PHACADRAFT_125341"/>
<reference evidence="3 4" key="1">
    <citation type="journal article" date="2012" name="BMC Genomics">
        <title>Comparative genomics of the white-rot fungi, Phanerochaete carnosa and P. chrysosporium, to elucidate the genetic basis of the distinct wood types they colonize.</title>
        <authorList>
            <person name="Suzuki H."/>
            <person name="MacDonald J."/>
            <person name="Syed K."/>
            <person name="Salamov A."/>
            <person name="Hori C."/>
            <person name="Aerts A."/>
            <person name="Henrissat B."/>
            <person name="Wiebenga A."/>
            <person name="vanKuyk P.A."/>
            <person name="Barry K."/>
            <person name="Lindquist E."/>
            <person name="LaButti K."/>
            <person name="Lapidus A."/>
            <person name="Lucas S."/>
            <person name="Coutinho P."/>
            <person name="Gong Y."/>
            <person name="Samejima M."/>
            <person name="Mahadevan R."/>
            <person name="Abou-Zaid M."/>
            <person name="de Vries R.P."/>
            <person name="Igarashi K."/>
            <person name="Yadav J.S."/>
            <person name="Grigoriev I.V."/>
            <person name="Master E.R."/>
        </authorList>
    </citation>
    <scope>NUCLEOTIDE SEQUENCE [LARGE SCALE GENOMIC DNA]</scope>
    <source>
        <strain evidence="3 4">HHB-10118-sp</strain>
    </source>
</reference>
<name>K5UU72_PHACS</name>
<dbReference type="GO" id="GO:0016838">
    <property type="term" value="F:carbon-oxygen lyase activity, acting on phosphates"/>
    <property type="evidence" value="ECO:0007669"/>
    <property type="project" value="InterPro"/>
</dbReference>
<dbReference type="AlphaFoldDB" id="K5UU72"/>
<evidence type="ECO:0008006" key="5">
    <source>
        <dbReference type="Google" id="ProtNLM"/>
    </source>
</evidence>
<dbReference type="InParanoid" id="K5UU72"/>
<dbReference type="Gene3D" id="1.10.600.10">
    <property type="entry name" value="Farnesyl Diphosphate Synthase"/>
    <property type="match status" value="1"/>
</dbReference>
<evidence type="ECO:0000313" key="4">
    <source>
        <dbReference type="Proteomes" id="UP000008370"/>
    </source>
</evidence>
<organism evidence="3 4">
    <name type="scientific">Phanerochaete carnosa (strain HHB-10118-sp)</name>
    <name type="common">White-rot fungus</name>
    <name type="synonym">Peniophora carnosa</name>
    <dbReference type="NCBI Taxonomy" id="650164"/>
    <lineage>
        <taxon>Eukaryota</taxon>
        <taxon>Fungi</taxon>
        <taxon>Dikarya</taxon>
        <taxon>Basidiomycota</taxon>
        <taxon>Agaricomycotina</taxon>
        <taxon>Agaricomycetes</taxon>
        <taxon>Polyporales</taxon>
        <taxon>Phanerochaetaceae</taxon>
        <taxon>Phanerochaete</taxon>
    </lineage>
</organism>
<dbReference type="GeneID" id="18908021"/>
<dbReference type="HOGENOM" id="CLU_052212_2_1_1"/>